<dbReference type="AlphaFoldDB" id="A0A3P7R5X8"/>
<evidence type="ECO:0000313" key="2">
    <source>
        <dbReference type="Proteomes" id="UP000271098"/>
    </source>
</evidence>
<keyword evidence="2" id="KW-1185">Reference proteome</keyword>
<gene>
    <name evidence="1" type="ORF">GPUH_LOCUS21970</name>
</gene>
<proteinExistence type="predicted"/>
<protein>
    <submittedName>
        <fullName evidence="1">Uncharacterized protein</fullName>
    </submittedName>
</protein>
<dbReference type="Proteomes" id="UP000271098">
    <property type="component" value="Unassembled WGS sequence"/>
</dbReference>
<accession>A0A3P7R5X8</accession>
<name>A0A3P7R5X8_9BILA</name>
<evidence type="ECO:0000313" key="1">
    <source>
        <dbReference type="EMBL" id="VDN39262.1"/>
    </source>
</evidence>
<reference evidence="1 2" key="1">
    <citation type="submission" date="2018-11" db="EMBL/GenBank/DDBJ databases">
        <authorList>
            <consortium name="Pathogen Informatics"/>
        </authorList>
    </citation>
    <scope>NUCLEOTIDE SEQUENCE [LARGE SCALE GENOMIC DNA]</scope>
</reference>
<sequence>MRYTDSTPEFIVYECQVQTSMNFVMNVCAADRAWLNAVDENVLEEKKKGKLVPYNICCGPTAKRWISSQMPYLREEVGEECYQIQSMDNPYDKLLIYVSVKNLPKLEAFIKRISDEQLGPVCRQTKEVAITRADYLVIFF</sequence>
<organism evidence="1 2">
    <name type="scientific">Gongylonema pulchrum</name>
    <dbReference type="NCBI Taxonomy" id="637853"/>
    <lineage>
        <taxon>Eukaryota</taxon>
        <taxon>Metazoa</taxon>
        <taxon>Ecdysozoa</taxon>
        <taxon>Nematoda</taxon>
        <taxon>Chromadorea</taxon>
        <taxon>Rhabditida</taxon>
        <taxon>Spirurina</taxon>
        <taxon>Spiruromorpha</taxon>
        <taxon>Spiruroidea</taxon>
        <taxon>Gongylonematidae</taxon>
        <taxon>Gongylonema</taxon>
    </lineage>
</organism>
<dbReference type="EMBL" id="UYRT01093925">
    <property type="protein sequence ID" value="VDN39262.1"/>
    <property type="molecule type" value="Genomic_DNA"/>
</dbReference>